<dbReference type="PANTHER" id="PTHR21208:SF1">
    <property type="entry name" value="ADP-DEPENDENT GLUCOKINASE"/>
    <property type="match status" value="1"/>
</dbReference>
<dbReference type="InterPro" id="IPR007666">
    <property type="entry name" value="ADP_PFK/GK"/>
</dbReference>
<keyword evidence="1" id="KW-0963">Cytoplasm</keyword>
<organism evidence="7 8">
    <name type="scientific">Halteria grandinella</name>
    <dbReference type="NCBI Taxonomy" id="5974"/>
    <lineage>
        <taxon>Eukaryota</taxon>
        <taxon>Sar</taxon>
        <taxon>Alveolata</taxon>
        <taxon>Ciliophora</taxon>
        <taxon>Intramacronucleata</taxon>
        <taxon>Spirotrichea</taxon>
        <taxon>Stichotrichia</taxon>
        <taxon>Sporadotrichida</taxon>
        <taxon>Halteriidae</taxon>
        <taxon>Halteria</taxon>
    </lineage>
</organism>
<proteinExistence type="predicted"/>
<keyword evidence="3" id="KW-0479">Metal-binding</keyword>
<dbReference type="SUPFAM" id="SSF53613">
    <property type="entry name" value="Ribokinase-like"/>
    <property type="match status" value="1"/>
</dbReference>
<keyword evidence="5" id="KW-0460">Magnesium</keyword>
<dbReference type="AlphaFoldDB" id="A0A8J8P3K4"/>
<dbReference type="Gene3D" id="3.40.1190.20">
    <property type="match status" value="1"/>
</dbReference>
<keyword evidence="8" id="KW-1185">Reference proteome</keyword>
<evidence type="ECO:0000256" key="2">
    <source>
        <dbReference type="ARBA" id="ARBA00022679"/>
    </source>
</evidence>
<dbReference type="OrthoDB" id="309977at2759"/>
<reference evidence="7" key="1">
    <citation type="submission" date="2019-06" db="EMBL/GenBank/DDBJ databases">
        <authorList>
            <person name="Zheng W."/>
        </authorList>
    </citation>
    <scope>NUCLEOTIDE SEQUENCE</scope>
    <source>
        <strain evidence="7">QDHG01</strain>
    </source>
</reference>
<evidence type="ECO:0000256" key="6">
    <source>
        <dbReference type="ARBA" id="ARBA00023152"/>
    </source>
</evidence>
<dbReference type="GO" id="GO:0006096">
    <property type="term" value="P:glycolytic process"/>
    <property type="evidence" value="ECO:0007669"/>
    <property type="project" value="UniProtKB-KW"/>
</dbReference>
<keyword evidence="6" id="KW-0324">Glycolysis</keyword>
<dbReference type="GO" id="GO:0046872">
    <property type="term" value="F:metal ion binding"/>
    <property type="evidence" value="ECO:0007669"/>
    <property type="project" value="UniProtKB-KW"/>
</dbReference>
<accession>A0A8J8P3K4</accession>
<evidence type="ECO:0000313" key="8">
    <source>
        <dbReference type="Proteomes" id="UP000785679"/>
    </source>
</evidence>
<protein>
    <submittedName>
        <fullName evidence="7">Uncharacterized protein</fullName>
    </submittedName>
</protein>
<name>A0A8J8P3K4_HALGN</name>
<dbReference type="Proteomes" id="UP000785679">
    <property type="component" value="Unassembled WGS sequence"/>
</dbReference>
<dbReference type="GO" id="GO:0043843">
    <property type="term" value="F:ADP-specific glucokinase activity"/>
    <property type="evidence" value="ECO:0007669"/>
    <property type="project" value="TreeGrafter"/>
</dbReference>
<dbReference type="InterPro" id="IPR029056">
    <property type="entry name" value="Ribokinase-like"/>
</dbReference>
<dbReference type="EMBL" id="RRYP01002264">
    <property type="protein sequence ID" value="TNV84971.1"/>
    <property type="molecule type" value="Genomic_DNA"/>
</dbReference>
<gene>
    <name evidence="7" type="ORF">FGO68_gene14328</name>
</gene>
<dbReference type="Pfam" id="PF04587">
    <property type="entry name" value="ADP_PFK_GK"/>
    <property type="match status" value="1"/>
</dbReference>
<evidence type="ECO:0000256" key="3">
    <source>
        <dbReference type="ARBA" id="ARBA00022723"/>
    </source>
</evidence>
<evidence type="ECO:0000256" key="5">
    <source>
        <dbReference type="ARBA" id="ARBA00022842"/>
    </source>
</evidence>
<evidence type="ECO:0000256" key="1">
    <source>
        <dbReference type="ARBA" id="ARBA00022490"/>
    </source>
</evidence>
<keyword evidence="4" id="KW-0418">Kinase</keyword>
<evidence type="ECO:0000256" key="4">
    <source>
        <dbReference type="ARBA" id="ARBA00022777"/>
    </source>
</evidence>
<dbReference type="GO" id="GO:0006006">
    <property type="term" value="P:glucose metabolic process"/>
    <property type="evidence" value="ECO:0007669"/>
    <property type="project" value="TreeGrafter"/>
</dbReference>
<dbReference type="GO" id="GO:0005783">
    <property type="term" value="C:endoplasmic reticulum"/>
    <property type="evidence" value="ECO:0007669"/>
    <property type="project" value="TreeGrafter"/>
</dbReference>
<dbReference type="PROSITE" id="PS51255">
    <property type="entry name" value="ADPK"/>
    <property type="match status" value="1"/>
</dbReference>
<evidence type="ECO:0000313" key="7">
    <source>
        <dbReference type="EMBL" id="TNV84971.1"/>
    </source>
</evidence>
<keyword evidence="2" id="KW-0808">Transferase</keyword>
<sequence>MTPQIHEKITDLKEFTETFLYYFSQGVNAERVADSKEIFELFLSKLPQIEHTDELGGHSSVFAHVGQKEGCKVYIAAQGSDFYKRTIPYSEERSEKYLKWPTKGDSDSQGDLDTHFVFEYNEGDVILGYKAPRSNRLYFVTDPNGANFKQMDSYHQHLTSYPGITRHMFGGYQLMQKLPLPEAETRLMQMEQNWLALKSKYPQEDHRIHVEFAHFSNLEFFKLFEKYAVRHADSVGMNEQELVMLLDMWEGKLDDILVAHDSKPTLSNTIDQLARLFKLAKQRNSSISRVHTHPYGSFILCYSESHWHDGHDAIIKSALSTPKYCMMTEDLSMHVDNYDIPERPSHIRTPLGEVIQIDRLNLTYQFKIDQGVKCYLQFFMKCRQMVKTAGMGDTISSTGFIYHLPK</sequence>
<comment type="caution">
    <text evidence="7">The sequence shown here is derived from an EMBL/GenBank/DDBJ whole genome shotgun (WGS) entry which is preliminary data.</text>
</comment>
<dbReference type="PANTHER" id="PTHR21208">
    <property type="entry name" value="ADP-DEPENDENT GLUCOKINASE"/>
    <property type="match status" value="1"/>
</dbReference>